<name>A0ABT7AC27_9HYPH</name>
<dbReference type="PANTHER" id="PTHR37422">
    <property type="entry name" value="TEICHURONIC ACID BIOSYNTHESIS PROTEIN TUAE"/>
    <property type="match status" value="1"/>
</dbReference>
<dbReference type="InterPro" id="IPR007016">
    <property type="entry name" value="O-antigen_ligase-rel_domated"/>
</dbReference>
<dbReference type="Proteomes" id="UP001321492">
    <property type="component" value="Unassembled WGS sequence"/>
</dbReference>
<comment type="subcellular location">
    <subcellularLocation>
        <location evidence="1">Membrane</location>
        <topology evidence="1">Multi-pass membrane protein</topology>
    </subcellularLocation>
</comment>
<feature type="transmembrane region" description="Helical" evidence="5">
    <location>
        <begin position="21"/>
        <end position="41"/>
    </location>
</feature>
<feature type="transmembrane region" description="Helical" evidence="5">
    <location>
        <begin position="47"/>
        <end position="65"/>
    </location>
</feature>
<evidence type="ECO:0000256" key="5">
    <source>
        <dbReference type="SAM" id="Phobius"/>
    </source>
</evidence>
<evidence type="ECO:0000256" key="4">
    <source>
        <dbReference type="ARBA" id="ARBA00023136"/>
    </source>
</evidence>
<evidence type="ECO:0000256" key="3">
    <source>
        <dbReference type="ARBA" id="ARBA00022989"/>
    </source>
</evidence>
<comment type="caution">
    <text evidence="7">The sequence shown here is derived from an EMBL/GenBank/DDBJ whole genome shotgun (WGS) entry which is preliminary data.</text>
</comment>
<feature type="transmembrane region" description="Helical" evidence="5">
    <location>
        <begin position="216"/>
        <end position="234"/>
    </location>
</feature>
<feature type="transmembrane region" description="Helical" evidence="5">
    <location>
        <begin position="96"/>
        <end position="117"/>
    </location>
</feature>
<accession>A0ABT7AC27</accession>
<feature type="transmembrane region" description="Helical" evidence="5">
    <location>
        <begin position="331"/>
        <end position="351"/>
    </location>
</feature>
<evidence type="ECO:0000256" key="2">
    <source>
        <dbReference type="ARBA" id="ARBA00022692"/>
    </source>
</evidence>
<keyword evidence="3 5" id="KW-1133">Transmembrane helix</keyword>
<keyword evidence="2 5" id="KW-0812">Transmembrane</keyword>
<proteinExistence type="predicted"/>
<keyword evidence="7" id="KW-0436">Ligase</keyword>
<evidence type="ECO:0000313" key="8">
    <source>
        <dbReference type="Proteomes" id="UP001321492"/>
    </source>
</evidence>
<dbReference type="EMBL" id="JASJEV010000001">
    <property type="protein sequence ID" value="MDJ1156917.1"/>
    <property type="molecule type" value="Genomic_DNA"/>
</dbReference>
<feature type="transmembrane region" description="Helical" evidence="5">
    <location>
        <begin position="129"/>
        <end position="151"/>
    </location>
</feature>
<feature type="transmembrane region" description="Helical" evidence="5">
    <location>
        <begin position="246"/>
        <end position="265"/>
    </location>
</feature>
<keyword evidence="4 5" id="KW-0472">Membrane</keyword>
<dbReference type="Pfam" id="PF04932">
    <property type="entry name" value="Wzy_C"/>
    <property type="match status" value="1"/>
</dbReference>
<feature type="transmembrane region" description="Helical" evidence="5">
    <location>
        <begin position="72"/>
        <end position="90"/>
    </location>
</feature>
<feature type="domain" description="O-antigen ligase-related" evidence="6">
    <location>
        <begin position="203"/>
        <end position="340"/>
    </location>
</feature>
<organism evidence="7 8">
    <name type="scientific">Chelatococcus albus</name>
    <dbReference type="NCBI Taxonomy" id="3047466"/>
    <lineage>
        <taxon>Bacteria</taxon>
        <taxon>Pseudomonadati</taxon>
        <taxon>Pseudomonadota</taxon>
        <taxon>Alphaproteobacteria</taxon>
        <taxon>Hyphomicrobiales</taxon>
        <taxon>Chelatococcaceae</taxon>
        <taxon>Chelatococcus</taxon>
    </lineage>
</organism>
<dbReference type="RefSeq" id="WP_283738908.1">
    <property type="nucleotide sequence ID" value="NZ_JASJEV010000001.1"/>
</dbReference>
<evidence type="ECO:0000259" key="6">
    <source>
        <dbReference type="Pfam" id="PF04932"/>
    </source>
</evidence>
<evidence type="ECO:0000313" key="7">
    <source>
        <dbReference type="EMBL" id="MDJ1156917.1"/>
    </source>
</evidence>
<sequence>MSTAERLSSEAGRRPISLRLPVSKLQLATLWLLIFGSAFVIMEPSPYEVIFLLTGSAFLTSLRFYRPFIALVVLLALFNLGGIFALVPFFDERPSVMFVIISIYLMMTTIFFAGLMGEHPVERLDTIRSGYIAAAWAASIAAILGYFDVAGLGERFTLYGRASGTFKDPNVLGPFLVLPLIYLLQGAFERRTSLLRSAILASAPFFALFLSFSRGAWGHIIASLGLFFLLTFLTSRSAAERTKLTTFAVVAVATLAMVLAIALSFEGIREVFEVRASLTQDYDEGVTGRFGNQLRSIPVLLDNPNGLGPLRFRFHFDGDPHNVYVNSFSSYGWLGGLSYLALVAATVVVGWKTVFVRRATQKHAIAIWSTLFVTIVQGFQIDTDHWRHFFMMLGLMWGLAAVTHARSPKPAPS</sequence>
<keyword evidence="8" id="KW-1185">Reference proteome</keyword>
<gene>
    <name evidence="7" type="ORF">QNA08_01495</name>
</gene>
<feature type="transmembrane region" description="Helical" evidence="5">
    <location>
        <begin position="363"/>
        <end position="380"/>
    </location>
</feature>
<protein>
    <submittedName>
        <fullName evidence="7">O-antigen ligase family protein</fullName>
    </submittedName>
</protein>
<reference evidence="7 8" key="1">
    <citation type="submission" date="2023-05" db="EMBL/GenBank/DDBJ databases">
        <title>Chelatococcus sp. nov., a moderately thermophilic bacterium isolated from hot spring microbial mat.</title>
        <authorList>
            <person name="Hu C.-J."/>
            <person name="Li W.-J."/>
        </authorList>
    </citation>
    <scope>NUCLEOTIDE SEQUENCE [LARGE SCALE GENOMIC DNA]</scope>
    <source>
        <strain evidence="7 8">SYSU G07232</strain>
    </source>
</reference>
<dbReference type="GO" id="GO:0016874">
    <property type="term" value="F:ligase activity"/>
    <property type="evidence" value="ECO:0007669"/>
    <property type="project" value="UniProtKB-KW"/>
</dbReference>
<feature type="transmembrane region" description="Helical" evidence="5">
    <location>
        <begin position="171"/>
        <end position="188"/>
    </location>
</feature>
<feature type="transmembrane region" description="Helical" evidence="5">
    <location>
        <begin position="193"/>
        <end position="210"/>
    </location>
</feature>
<dbReference type="PANTHER" id="PTHR37422:SF21">
    <property type="entry name" value="EXOQ-LIKE PROTEIN"/>
    <property type="match status" value="1"/>
</dbReference>
<evidence type="ECO:0000256" key="1">
    <source>
        <dbReference type="ARBA" id="ARBA00004141"/>
    </source>
</evidence>
<dbReference type="InterPro" id="IPR051533">
    <property type="entry name" value="WaaL-like"/>
</dbReference>